<gene>
    <name evidence="1" type="ORF">ADEAN_000026400</name>
</gene>
<dbReference type="PANTHER" id="PTHR11937">
    <property type="entry name" value="ACTIN"/>
    <property type="match status" value="1"/>
</dbReference>
<dbReference type="AlphaFoldDB" id="A0A7G2C4N4"/>
<accession>A0A7G2C4N4</accession>
<dbReference type="Pfam" id="PF00022">
    <property type="entry name" value="Actin"/>
    <property type="match status" value="1"/>
</dbReference>
<dbReference type="Gene3D" id="3.90.640.10">
    <property type="entry name" value="Actin, Chain A, domain 4"/>
    <property type="match status" value="1"/>
</dbReference>
<dbReference type="OrthoDB" id="5132116at2759"/>
<dbReference type="SUPFAM" id="SSF53067">
    <property type="entry name" value="Actin-like ATPase domain"/>
    <property type="match status" value="1"/>
</dbReference>
<dbReference type="EMBL" id="LR877145">
    <property type="protein sequence ID" value="CAD2212852.1"/>
    <property type="molecule type" value="Genomic_DNA"/>
</dbReference>
<dbReference type="Proteomes" id="UP000515908">
    <property type="component" value="Chromosome 01"/>
</dbReference>
<protein>
    <submittedName>
        <fullName evidence="1">Actin, putative</fullName>
    </submittedName>
</protein>
<reference evidence="1 2" key="1">
    <citation type="submission" date="2020-08" db="EMBL/GenBank/DDBJ databases">
        <authorList>
            <person name="Newling K."/>
            <person name="Davey J."/>
            <person name="Forrester S."/>
        </authorList>
    </citation>
    <scope>NUCLEOTIDE SEQUENCE [LARGE SCALE GENOMIC DNA]</scope>
    <source>
        <strain evidence="2">Crithidia deanei Carvalho (ATCC PRA-265)</strain>
    </source>
</reference>
<dbReference type="Gene3D" id="3.30.420.40">
    <property type="match status" value="2"/>
</dbReference>
<evidence type="ECO:0000313" key="1">
    <source>
        <dbReference type="EMBL" id="CAD2212852.1"/>
    </source>
</evidence>
<name>A0A7G2C4N4_9TRYP</name>
<evidence type="ECO:0000313" key="2">
    <source>
        <dbReference type="Proteomes" id="UP000515908"/>
    </source>
</evidence>
<sequence>MRTTNVAGNLLTSDLFHCLKQKGYTLSTEKDWDLVNTAKEQCCRVSVNVEEDNRQLSEVGPRIEDAYTLPDDERLFLFEYQFMLPERLFDPSLLEGDTHRAARPSTPSGYATTNPPCQLAPSGWLELMDNVVENSPPVVQDDLYGSVVLGGGTSMLRDMEKRIQKELVARRGNNPPVRCVAFPERAVAAWTGGSVWSCGSNFAHSCTTKADYDENGPNIIHRTAF</sequence>
<dbReference type="InterPro" id="IPR043129">
    <property type="entry name" value="ATPase_NBD"/>
</dbReference>
<dbReference type="InterPro" id="IPR004000">
    <property type="entry name" value="Actin"/>
</dbReference>
<dbReference type="FunFam" id="3.30.420.40:FF:000058">
    <property type="entry name" value="Putative actin-related protein 5"/>
    <property type="match status" value="1"/>
</dbReference>
<dbReference type="VEuPathDB" id="TriTrypDB:ADEAN_000026400"/>
<organism evidence="1 2">
    <name type="scientific">Angomonas deanei</name>
    <dbReference type="NCBI Taxonomy" id="59799"/>
    <lineage>
        <taxon>Eukaryota</taxon>
        <taxon>Discoba</taxon>
        <taxon>Euglenozoa</taxon>
        <taxon>Kinetoplastea</taxon>
        <taxon>Metakinetoplastina</taxon>
        <taxon>Trypanosomatida</taxon>
        <taxon>Trypanosomatidae</taxon>
        <taxon>Strigomonadinae</taxon>
        <taxon>Angomonas</taxon>
    </lineage>
</organism>
<keyword evidence="2" id="KW-1185">Reference proteome</keyword>
<proteinExistence type="predicted"/>